<comment type="caution">
    <text evidence="5">The sequence shown here is derived from an EMBL/GenBank/DDBJ whole genome shotgun (WGS) entry which is preliminary data.</text>
</comment>
<dbReference type="SMART" id="SM00345">
    <property type="entry name" value="HTH_GNTR"/>
    <property type="match status" value="1"/>
</dbReference>
<dbReference type="RefSeq" id="WP_253065166.1">
    <property type="nucleotide sequence ID" value="NZ_JAMXWM010000038.1"/>
</dbReference>
<keyword evidence="1" id="KW-0805">Transcription regulation</keyword>
<sequence>MLKFPSLWIKNATLGDRIANELRLRILENEMKPGDVISENQIAGRYGTSRSPVRDALKALSLDGLIRLERMGAVVQGMDLKDIQELYDVREMIENFAQQRVSKKNVSVLVQKLQQSIDKMELAAKYNDHSEFAYYDLLFHETIVRHADHKRIFNLWSSMKPLIMAVILVTTEQVFSYGSDHVEWVIGKHRTIVRAMQSKDRAVIEKSVNQYFDDSRHTLTESFRPDSSD</sequence>
<evidence type="ECO:0000313" key="5">
    <source>
        <dbReference type="EMBL" id="MFD2692723.1"/>
    </source>
</evidence>
<dbReference type="SUPFAM" id="SSF46785">
    <property type="entry name" value="Winged helix' DNA-binding domain"/>
    <property type="match status" value="1"/>
</dbReference>
<name>A0ABW5S057_9BACL</name>
<protein>
    <submittedName>
        <fullName evidence="5">GntR family transcriptional regulator</fullName>
    </submittedName>
</protein>
<keyword evidence="3" id="KW-0804">Transcription</keyword>
<dbReference type="InterPro" id="IPR000524">
    <property type="entry name" value="Tscrpt_reg_HTH_GntR"/>
</dbReference>
<dbReference type="PANTHER" id="PTHR43537:SF24">
    <property type="entry name" value="GLUCONATE OPERON TRANSCRIPTIONAL REPRESSOR"/>
    <property type="match status" value="1"/>
</dbReference>
<evidence type="ECO:0000259" key="4">
    <source>
        <dbReference type="PROSITE" id="PS50949"/>
    </source>
</evidence>
<dbReference type="Gene3D" id="1.10.10.10">
    <property type="entry name" value="Winged helix-like DNA-binding domain superfamily/Winged helix DNA-binding domain"/>
    <property type="match status" value="1"/>
</dbReference>
<gene>
    <name evidence="5" type="ORF">ACFSUE_03640</name>
</gene>
<proteinExistence type="predicted"/>
<evidence type="ECO:0000256" key="2">
    <source>
        <dbReference type="ARBA" id="ARBA00023125"/>
    </source>
</evidence>
<dbReference type="EMBL" id="JBHUMQ010000007">
    <property type="protein sequence ID" value="MFD2692723.1"/>
    <property type="molecule type" value="Genomic_DNA"/>
</dbReference>
<reference evidence="6" key="1">
    <citation type="journal article" date="2019" name="Int. J. Syst. Evol. Microbiol.">
        <title>The Global Catalogue of Microorganisms (GCM) 10K type strain sequencing project: providing services to taxonomists for standard genome sequencing and annotation.</title>
        <authorList>
            <consortium name="The Broad Institute Genomics Platform"/>
            <consortium name="The Broad Institute Genome Sequencing Center for Infectious Disease"/>
            <person name="Wu L."/>
            <person name="Ma J."/>
        </authorList>
    </citation>
    <scope>NUCLEOTIDE SEQUENCE [LARGE SCALE GENOMIC DNA]</scope>
    <source>
        <strain evidence="6">TISTR 2466</strain>
    </source>
</reference>
<dbReference type="PANTHER" id="PTHR43537">
    <property type="entry name" value="TRANSCRIPTIONAL REGULATOR, GNTR FAMILY"/>
    <property type="match status" value="1"/>
</dbReference>
<dbReference type="SMART" id="SM00895">
    <property type="entry name" value="FCD"/>
    <property type="match status" value="1"/>
</dbReference>
<dbReference type="Gene3D" id="1.20.120.530">
    <property type="entry name" value="GntR ligand-binding domain-like"/>
    <property type="match status" value="1"/>
</dbReference>
<dbReference type="SUPFAM" id="SSF48008">
    <property type="entry name" value="GntR ligand-binding domain-like"/>
    <property type="match status" value="1"/>
</dbReference>
<dbReference type="InterPro" id="IPR036388">
    <property type="entry name" value="WH-like_DNA-bd_sf"/>
</dbReference>
<organism evidence="5 6">
    <name type="scientific">Sporolactobacillus shoreicorticis</name>
    <dbReference type="NCBI Taxonomy" id="1923877"/>
    <lineage>
        <taxon>Bacteria</taxon>
        <taxon>Bacillati</taxon>
        <taxon>Bacillota</taxon>
        <taxon>Bacilli</taxon>
        <taxon>Bacillales</taxon>
        <taxon>Sporolactobacillaceae</taxon>
        <taxon>Sporolactobacillus</taxon>
    </lineage>
</organism>
<evidence type="ECO:0000256" key="1">
    <source>
        <dbReference type="ARBA" id="ARBA00023015"/>
    </source>
</evidence>
<keyword evidence="2" id="KW-0238">DNA-binding</keyword>
<evidence type="ECO:0000256" key="3">
    <source>
        <dbReference type="ARBA" id="ARBA00023163"/>
    </source>
</evidence>
<dbReference type="InterPro" id="IPR036390">
    <property type="entry name" value="WH_DNA-bd_sf"/>
</dbReference>
<dbReference type="CDD" id="cd07377">
    <property type="entry name" value="WHTH_GntR"/>
    <property type="match status" value="1"/>
</dbReference>
<evidence type="ECO:0000313" key="6">
    <source>
        <dbReference type="Proteomes" id="UP001597399"/>
    </source>
</evidence>
<accession>A0ABW5S057</accession>
<dbReference type="InterPro" id="IPR011711">
    <property type="entry name" value="GntR_C"/>
</dbReference>
<dbReference type="PRINTS" id="PR00035">
    <property type="entry name" value="HTHGNTR"/>
</dbReference>
<dbReference type="Pfam" id="PF07729">
    <property type="entry name" value="FCD"/>
    <property type="match status" value="1"/>
</dbReference>
<dbReference type="Proteomes" id="UP001597399">
    <property type="component" value="Unassembled WGS sequence"/>
</dbReference>
<dbReference type="Pfam" id="PF00392">
    <property type="entry name" value="GntR"/>
    <property type="match status" value="1"/>
</dbReference>
<feature type="domain" description="HTH gntR-type" evidence="4">
    <location>
        <begin position="12"/>
        <end position="78"/>
    </location>
</feature>
<keyword evidence="6" id="KW-1185">Reference proteome</keyword>
<dbReference type="InterPro" id="IPR008920">
    <property type="entry name" value="TF_FadR/GntR_C"/>
</dbReference>
<dbReference type="PROSITE" id="PS50949">
    <property type="entry name" value="HTH_GNTR"/>
    <property type="match status" value="1"/>
</dbReference>